<dbReference type="EMBL" id="BSNJ01000012">
    <property type="protein sequence ID" value="GLQ22112.1"/>
    <property type="molecule type" value="Genomic_DNA"/>
</dbReference>
<evidence type="ECO:0000313" key="1">
    <source>
        <dbReference type="EMBL" id="GLQ22112.1"/>
    </source>
</evidence>
<evidence type="ECO:0000313" key="2">
    <source>
        <dbReference type="Proteomes" id="UP001161390"/>
    </source>
</evidence>
<sequence>MEMNRTRKLFTWDEQSLNNQLCSLIERSRSEKVQLSYLFHGTRVARLDYLL</sequence>
<accession>A0ABQ5V553</accession>
<comment type="caution">
    <text evidence="1">The sequence shown here is derived from an EMBL/GenBank/DDBJ whole genome shotgun (WGS) entry which is preliminary data.</text>
</comment>
<name>A0ABQ5V553_9PROT</name>
<organism evidence="1 2">
    <name type="scientific">Algimonas porphyrae</name>
    <dbReference type="NCBI Taxonomy" id="1128113"/>
    <lineage>
        <taxon>Bacteria</taxon>
        <taxon>Pseudomonadati</taxon>
        <taxon>Pseudomonadota</taxon>
        <taxon>Alphaproteobacteria</taxon>
        <taxon>Maricaulales</taxon>
        <taxon>Robiginitomaculaceae</taxon>
        <taxon>Algimonas</taxon>
    </lineage>
</organism>
<reference evidence="1" key="2">
    <citation type="submission" date="2023-01" db="EMBL/GenBank/DDBJ databases">
        <title>Draft genome sequence of Algimonas porphyrae strain NBRC 108216.</title>
        <authorList>
            <person name="Sun Q."/>
            <person name="Mori K."/>
        </authorList>
    </citation>
    <scope>NUCLEOTIDE SEQUENCE</scope>
    <source>
        <strain evidence="1">NBRC 108216</strain>
    </source>
</reference>
<proteinExistence type="predicted"/>
<reference evidence="1" key="1">
    <citation type="journal article" date="2014" name="Int. J. Syst. Evol. Microbiol.">
        <title>Complete genome of a new Firmicutes species belonging to the dominant human colonic microbiota ('Ruminococcus bicirculans') reveals two chromosomes and a selective capacity to utilize plant glucans.</title>
        <authorList>
            <consortium name="NISC Comparative Sequencing Program"/>
            <person name="Wegmann U."/>
            <person name="Louis P."/>
            <person name="Goesmann A."/>
            <person name="Henrissat B."/>
            <person name="Duncan S.H."/>
            <person name="Flint H.J."/>
        </authorList>
    </citation>
    <scope>NUCLEOTIDE SEQUENCE</scope>
    <source>
        <strain evidence="1">NBRC 108216</strain>
    </source>
</reference>
<keyword evidence="2" id="KW-1185">Reference proteome</keyword>
<protein>
    <submittedName>
        <fullName evidence="1">Uncharacterized protein</fullName>
    </submittedName>
</protein>
<dbReference type="Proteomes" id="UP001161390">
    <property type="component" value="Unassembled WGS sequence"/>
</dbReference>
<gene>
    <name evidence="1" type="ORF">GCM10007854_30670</name>
</gene>